<evidence type="ECO:0000313" key="4">
    <source>
        <dbReference type="EMBL" id="RLV49786.1"/>
    </source>
</evidence>
<organism evidence="4 5">
    <name type="scientific">Nocardioides mangrovicus</name>
    <dbReference type="NCBI Taxonomy" id="2478913"/>
    <lineage>
        <taxon>Bacteria</taxon>
        <taxon>Bacillati</taxon>
        <taxon>Actinomycetota</taxon>
        <taxon>Actinomycetes</taxon>
        <taxon>Propionibacteriales</taxon>
        <taxon>Nocardioidaceae</taxon>
        <taxon>Nocardioides</taxon>
    </lineage>
</organism>
<dbReference type="AlphaFoldDB" id="A0A3L8P2Z4"/>
<evidence type="ECO:0000313" key="5">
    <source>
        <dbReference type="Proteomes" id="UP000281708"/>
    </source>
</evidence>
<dbReference type="SUPFAM" id="SSF46955">
    <property type="entry name" value="Putative DNA-binding domain"/>
    <property type="match status" value="1"/>
</dbReference>
<dbReference type="GO" id="GO:0003700">
    <property type="term" value="F:DNA-binding transcription factor activity"/>
    <property type="evidence" value="ECO:0007669"/>
    <property type="project" value="InterPro"/>
</dbReference>
<feature type="domain" description="HTH merR-type" evidence="3">
    <location>
        <begin position="1"/>
        <end position="68"/>
    </location>
</feature>
<dbReference type="CDD" id="cd01282">
    <property type="entry name" value="HTH_MerR-like_sg3"/>
    <property type="match status" value="1"/>
</dbReference>
<accession>A0A3L8P2Z4</accession>
<keyword evidence="1" id="KW-0238">DNA-binding</keyword>
<sequence length="125" mass="13600">MRIGELSERTGASVRALRYYEEQGLLRPSRTPSGQRVYTADAVARVGLLRRLYAAGLSSQVIARVMPCVDTPSTSVTGRTLEVMHGEHDRLSEQIEQLLATRDQLTLLIEAASTHHAAELAASAA</sequence>
<reference evidence="4 5" key="1">
    <citation type="submission" date="2018-10" db="EMBL/GenBank/DDBJ databases">
        <title>Marmoricola sp. 4Q3S-7 whole genome shotgun sequence.</title>
        <authorList>
            <person name="Li F."/>
        </authorList>
    </citation>
    <scope>NUCLEOTIDE SEQUENCE [LARGE SCALE GENOMIC DNA]</scope>
    <source>
        <strain evidence="4 5">4Q3S-7</strain>
    </source>
</reference>
<dbReference type="PANTHER" id="PTHR30204:SF97">
    <property type="entry name" value="MERR FAMILY REGULATORY PROTEIN"/>
    <property type="match status" value="1"/>
</dbReference>
<dbReference type="EMBL" id="RDBE01000006">
    <property type="protein sequence ID" value="RLV49786.1"/>
    <property type="molecule type" value="Genomic_DNA"/>
</dbReference>
<dbReference type="InterPro" id="IPR000551">
    <property type="entry name" value="MerR-type_HTH_dom"/>
</dbReference>
<dbReference type="PANTHER" id="PTHR30204">
    <property type="entry name" value="REDOX-CYCLING DRUG-SENSING TRANSCRIPTIONAL ACTIVATOR SOXR"/>
    <property type="match status" value="1"/>
</dbReference>
<dbReference type="InterPro" id="IPR047057">
    <property type="entry name" value="MerR_fam"/>
</dbReference>
<evidence type="ECO:0000256" key="1">
    <source>
        <dbReference type="ARBA" id="ARBA00023125"/>
    </source>
</evidence>
<dbReference type="Gene3D" id="1.10.1660.10">
    <property type="match status" value="1"/>
</dbReference>
<proteinExistence type="predicted"/>
<keyword evidence="2" id="KW-0175">Coiled coil</keyword>
<dbReference type="PROSITE" id="PS50937">
    <property type="entry name" value="HTH_MERR_2"/>
    <property type="match status" value="1"/>
</dbReference>
<dbReference type="Pfam" id="PF13411">
    <property type="entry name" value="MerR_1"/>
    <property type="match status" value="1"/>
</dbReference>
<dbReference type="SMART" id="SM00422">
    <property type="entry name" value="HTH_MERR"/>
    <property type="match status" value="1"/>
</dbReference>
<feature type="coiled-coil region" evidence="2">
    <location>
        <begin position="81"/>
        <end position="108"/>
    </location>
</feature>
<dbReference type="GO" id="GO:0003677">
    <property type="term" value="F:DNA binding"/>
    <property type="evidence" value="ECO:0007669"/>
    <property type="project" value="UniProtKB-KW"/>
</dbReference>
<dbReference type="RefSeq" id="WP_121805551.1">
    <property type="nucleotide sequence ID" value="NZ_RDBE01000006.1"/>
</dbReference>
<dbReference type="Proteomes" id="UP000281708">
    <property type="component" value="Unassembled WGS sequence"/>
</dbReference>
<protein>
    <submittedName>
        <fullName evidence="4">MerR family transcriptional regulator</fullName>
    </submittedName>
</protein>
<evidence type="ECO:0000256" key="2">
    <source>
        <dbReference type="SAM" id="Coils"/>
    </source>
</evidence>
<keyword evidence="5" id="KW-1185">Reference proteome</keyword>
<gene>
    <name evidence="4" type="ORF">D9V37_07770</name>
</gene>
<comment type="caution">
    <text evidence="4">The sequence shown here is derived from an EMBL/GenBank/DDBJ whole genome shotgun (WGS) entry which is preliminary data.</text>
</comment>
<evidence type="ECO:0000259" key="3">
    <source>
        <dbReference type="PROSITE" id="PS50937"/>
    </source>
</evidence>
<dbReference type="PRINTS" id="PR00040">
    <property type="entry name" value="HTHMERR"/>
</dbReference>
<dbReference type="InterPro" id="IPR009061">
    <property type="entry name" value="DNA-bd_dom_put_sf"/>
</dbReference>
<name>A0A3L8P2Z4_9ACTN</name>
<dbReference type="OrthoDB" id="9802039at2"/>